<accession>A0A2W1NP24</accession>
<gene>
    <name evidence="2" type="ORF">CBW46_010820</name>
</gene>
<reference evidence="2" key="1">
    <citation type="submission" date="2018-06" db="EMBL/GenBank/DDBJ databases">
        <title>Paenibacillus xerothermodurans sp. nov. an extremely dry heat resistant spore forming bacterium isolated from the soil of Cape Canaveral, Florida.</title>
        <authorList>
            <person name="Seuylemezian A."/>
            <person name="Kaur N."/>
            <person name="Patil P."/>
            <person name="Patil P."/>
            <person name="Mayilraj S."/>
            <person name="Vaishampayan P."/>
        </authorList>
    </citation>
    <scope>NUCLEOTIDE SEQUENCE [LARGE SCALE GENOMIC DNA]</scope>
    <source>
        <strain evidence="2">ATCC 27380</strain>
    </source>
</reference>
<evidence type="ECO:0000313" key="2">
    <source>
        <dbReference type="EMBL" id="PZE20663.1"/>
    </source>
</evidence>
<evidence type="ECO:0000259" key="1">
    <source>
        <dbReference type="Pfam" id="PF22339"/>
    </source>
</evidence>
<dbReference type="RefSeq" id="WP_089200035.1">
    <property type="nucleotide sequence ID" value="NZ_NHRJ02000005.1"/>
</dbReference>
<comment type="caution">
    <text evidence="2">The sequence shown here is derived from an EMBL/GenBank/DDBJ whole genome shotgun (WGS) entry which is preliminary data.</text>
</comment>
<dbReference type="OrthoDB" id="2350973at2"/>
<dbReference type="AlphaFoldDB" id="A0A2W1NP24"/>
<name>A0A2W1NP24_PAEXE</name>
<organism evidence="2 3">
    <name type="scientific">Paenibacillus xerothermodurans</name>
    <dbReference type="NCBI Taxonomy" id="1977292"/>
    <lineage>
        <taxon>Bacteria</taxon>
        <taxon>Bacillati</taxon>
        <taxon>Bacillota</taxon>
        <taxon>Bacilli</taxon>
        <taxon>Bacillales</taxon>
        <taxon>Paenibacillaceae</taxon>
        <taxon>Paenibacillus</taxon>
    </lineage>
</organism>
<dbReference type="Proteomes" id="UP000214746">
    <property type="component" value="Unassembled WGS sequence"/>
</dbReference>
<keyword evidence="3" id="KW-1185">Reference proteome</keyword>
<protein>
    <recommendedName>
        <fullName evidence="1">YgxA-like substrate binding domain-containing protein</fullName>
    </recommendedName>
</protein>
<evidence type="ECO:0000313" key="3">
    <source>
        <dbReference type="Proteomes" id="UP000214746"/>
    </source>
</evidence>
<sequence>MKGEILLDRDIHLKDLQHELEWPSAAKEHLLLLEFSKFLRTYLQSKEHLMQGHISDAYDNVLEALQHWAKIVIIEAGFNPKTTVWNQLKSINPGVYKLFEELTSSHETLTQRVQLVLLASEFSVMNKMQRCCQMLLRVLSGRDVAWSLPELQQNHLLSGVSVELPMLLEWLVKKSLAKEIIYTIDEQMNELEIRYTGV</sequence>
<dbReference type="Pfam" id="PF22339">
    <property type="entry name" value="YgxA-like_sub_bind"/>
    <property type="match status" value="1"/>
</dbReference>
<feature type="domain" description="YgxA-like substrate binding" evidence="1">
    <location>
        <begin position="32"/>
        <end position="127"/>
    </location>
</feature>
<dbReference type="EMBL" id="NHRJ02000005">
    <property type="protein sequence ID" value="PZE20663.1"/>
    <property type="molecule type" value="Genomic_DNA"/>
</dbReference>
<proteinExistence type="predicted"/>
<dbReference type="InterPro" id="IPR054515">
    <property type="entry name" value="YgxA-like_substrate-bd"/>
</dbReference>
<dbReference type="Gene3D" id="1.20.120.330">
    <property type="entry name" value="Nucleotidyltransferases domain 2"/>
    <property type="match status" value="1"/>
</dbReference>